<feature type="transmembrane region" description="Helical" evidence="1">
    <location>
        <begin position="12"/>
        <end position="30"/>
    </location>
</feature>
<keyword evidence="3" id="KW-1185">Reference proteome</keyword>
<protein>
    <recommendedName>
        <fullName evidence="4">DUF1570 domain-containing protein</fullName>
    </recommendedName>
</protein>
<reference evidence="2 3" key="1">
    <citation type="submission" date="2024-03" db="EMBL/GenBank/DDBJ databases">
        <title>Community enrichment and isolation of bacterial strains for fucoidan degradation.</title>
        <authorList>
            <person name="Sichert A."/>
        </authorList>
    </citation>
    <scope>NUCLEOTIDE SEQUENCE [LARGE SCALE GENOMIC DNA]</scope>
    <source>
        <strain evidence="2 3">AS81</strain>
    </source>
</reference>
<keyword evidence="1" id="KW-0812">Transmembrane</keyword>
<evidence type="ECO:0000313" key="3">
    <source>
        <dbReference type="Proteomes" id="UP001388366"/>
    </source>
</evidence>
<comment type="caution">
    <text evidence="2">The sequence shown here is derived from an EMBL/GenBank/DDBJ whole genome shotgun (WGS) entry which is preliminary data.</text>
</comment>
<keyword evidence="1" id="KW-1133">Transmembrane helix</keyword>
<keyword evidence="1" id="KW-0472">Membrane</keyword>
<evidence type="ECO:0008006" key="4">
    <source>
        <dbReference type="Google" id="ProtNLM"/>
    </source>
</evidence>
<gene>
    <name evidence="2" type="ORF">WNY63_01995</name>
</gene>
<dbReference type="RefSeq" id="WP_152960572.1">
    <property type="nucleotide sequence ID" value="NZ_BDDS01000003.1"/>
</dbReference>
<name>A0ABU9TXJ3_9GAMM</name>
<evidence type="ECO:0000313" key="2">
    <source>
        <dbReference type="EMBL" id="MEM5549506.1"/>
    </source>
</evidence>
<dbReference type="EMBL" id="JBBMQU010000002">
    <property type="protein sequence ID" value="MEM5549506.1"/>
    <property type="molecule type" value="Genomic_DNA"/>
</dbReference>
<dbReference type="Proteomes" id="UP001388366">
    <property type="component" value="Unassembled WGS sequence"/>
</dbReference>
<accession>A0ABU9TXJ3</accession>
<organism evidence="2 3">
    <name type="scientific">Pseudoalteromonas neustonica</name>
    <dbReference type="NCBI Taxonomy" id="1840331"/>
    <lineage>
        <taxon>Bacteria</taxon>
        <taxon>Pseudomonadati</taxon>
        <taxon>Pseudomonadota</taxon>
        <taxon>Gammaproteobacteria</taxon>
        <taxon>Alteromonadales</taxon>
        <taxon>Pseudoalteromonadaceae</taxon>
        <taxon>Pseudoalteromonas</taxon>
    </lineage>
</organism>
<proteinExistence type="predicted"/>
<evidence type="ECO:0000256" key="1">
    <source>
        <dbReference type="SAM" id="Phobius"/>
    </source>
</evidence>
<sequence>MYKRQAGRSKVIFLVLLAVLILVVGVNLFINSFDSQDTRVYAEPIEALVENVYVNYEGFKPAAAPIVNKIKPEHVEKRLRRNIDTIKHEAPPHIEHTPHQWLAVNPTSEQKRLCSLLERPPLKFTRIYDPDSKRYMNRYYGFFEINISVLFRGEYRPLEHYFSEQFVDDLKWELRRNLLFVYQEYMDWFEPENLSKSVIDLKVTLNDKQYFNELVKHGAESSVNNPGVYIPWIHQAYINLPRYDNGYLNRTLFIDILTHEAVHAINFVQFGYMQRWAQEGLAQYFAYRSESGEHLASLRIDEWDKRTGSMSQPFVMDDLIIPNKSWQEDEAILYASSLVYTQYFSSLPKDKNPFISFLYNEMLPRCSTVNEENTIDLLDPENMLNSDFFNWFEKNVYLYNK</sequence>